<name>A0A9P8LCE7_9PEZI</name>
<evidence type="ECO:0000313" key="4">
    <source>
        <dbReference type="Proteomes" id="UP000750711"/>
    </source>
</evidence>
<evidence type="ECO:0000313" key="3">
    <source>
        <dbReference type="EMBL" id="KAH0559698.1"/>
    </source>
</evidence>
<sequence>MATMKHWLQAVSGSPTRQNLADETHRHDETAELWSTMSSPRYLNNFMLPAELTRAETSRTTRACDVRPILDYQDFVYNPDCEQMVTAILSVVINRPHLPLPPEYNSTLLYVLESHNSLLRSLKEEKHNTEIDALAMEETLREWERDRKEFRAEIKRLEERIAQLQGVEATVKARQSSMLRKKSYETSDGAIARIRRNGTSKEKSSPDHKLLHQPSKINFSSITLSPPQANNGMELCIGHPPTARDRALLSEYMEWQQVNTKSGASRDEILPTGSSERARTSPAYLQPSSYETDMMDDGPFPSGGFSPGASSVVTAINLKLQSAPVGTTKDGSASSMCGHLSCVESAESSDDESPISCEPPNTQRQRHLRRQFSFTSGDDSGSRPKIPTTPVRQNFQNCSSILGKSLTYDVERSSLAVNPTHVYATTQGCPARRNGSNYSVTLDGRMEIFGPLGRLNGPKVSAVESLERIKASIRKTKGGTGSEHEVDGTTSAAFAQTVTQKDVKVGNDEGHGRLTVKPIKISFEYDYGKEGEGKNPETPNEIGISEEKSSKGSCIRLDSSGLELVTD</sequence>
<proteinExistence type="predicted"/>
<keyword evidence="1" id="KW-0175">Coiled coil</keyword>
<feature type="coiled-coil region" evidence="1">
    <location>
        <begin position="112"/>
        <end position="174"/>
    </location>
</feature>
<dbReference type="AlphaFoldDB" id="A0A9P8LCE7"/>
<feature type="region of interest" description="Disordered" evidence="2">
    <location>
        <begin position="260"/>
        <end position="282"/>
    </location>
</feature>
<dbReference type="EMBL" id="JAGHQM010000539">
    <property type="protein sequence ID" value="KAH0559698.1"/>
    <property type="molecule type" value="Genomic_DNA"/>
</dbReference>
<dbReference type="Proteomes" id="UP000750711">
    <property type="component" value="Unassembled WGS sequence"/>
</dbReference>
<organism evidence="3 4">
    <name type="scientific">Trichoglossum hirsutum</name>
    <dbReference type="NCBI Taxonomy" id="265104"/>
    <lineage>
        <taxon>Eukaryota</taxon>
        <taxon>Fungi</taxon>
        <taxon>Dikarya</taxon>
        <taxon>Ascomycota</taxon>
        <taxon>Pezizomycotina</taxon>
        <taxon>Geoglossomycetes</taxon>
        <taxon>Geoglossales</taxon>
        <taxon>Geoglossaceae</taxon>
        <taxon>Trichoglossum</taxon>
    </lineage>
</organism>
<gene>
    <name evidence="3" type="ORF">GP486_003783</name>
</gene>
<comment type="caution">
    <text evidence="3">The sequence shown here is derived from an EMBL/GenBank/DDBJ whole genome shotgun (WGS) entry which is preliminary data.</text>
</comment>
<feature type="region of interest" description="Disordered" evidence="2">
    <location>
        <begin position="348"/>
        <end position="390"/>
    </location>
</feature>
<evidence type="ECO:0000256" key="1">
    <source>
        <dbReference type="SAM" id="Coils"/>
    </source>
</evidence>
<accession>A0A9P8LCE7</accession>
<feature type="region of interest" description="Disordered" evidence="2">
    <location>
        <begin position="1"/>
        <end position="24"/>
    </location>
</feature>
<evidence type="ECO:0000256" key="2">
    <source>
        <dbReference type="SAM" id="MobiDB-lite"/>
    </source>
</evidence>
<protein>
    <submittedName>
        <fullName evidence="3">Uncharacterized protein</fullName>
    </submittedName>
</protein>
<reference evidence="3" key="1">
    <citation type="submission" date="2021-03" db="EMBL/GenBank/DDBJ databases">
        <title>Comparative genomics and phylogenomic investigation of the class Geoglossomycetes provide insights into ecological specialization and systematics.</title>
        <authorList>
            <person name="Melie T."/>
            <person name="Pirro S."/>
            <person name="Miller A.N."/>
            <person name="Quandt A."/>
        </authorList>
    </citation>
    <scope>NUCLEOTIDE SEQUENCE</scope>
    <source>
        <strain evidence="3">CAQ_001_2017</strain>
    </source>
</reference>
<feature type="region of interest" description="Disordered" evidence="2">
    <location>
        <begin position="527"/>
        <end position="552"/>
    </location>
</feature>
<keyword evidence="4" id="KW-1185">Reference proteome</keyword>